<organism evidence="3 4">
    <name type="scientific">Rhizoctonia solani</name>
    <dbReference type="NCBI Taxonomy" id="456999"/>
    <lineage>
        <taxon>Eukaryota</taxon>
        <taxon>Fungi</taxon>
        <taxon>Dikarya</taxon>
        <taxon>Basidiomycota</taxon>
        <taxon>Agaricomycotina</taxon>
        <taxon>Agaricomycetes</taxon>
        <taxon>Cantharellales</taxon>
        <taxon>Ceratobasidiaceae</taxon>
        <taxon>Rhizoctonia</taxon>
    </lineage>
</organism>
<dbReference type="InterPro" id="IPR045341">
    <property type="entry name" value="DUF6532"/>
</dbReference>
<reference evidence="3" key="1">
    <citation type="submission" date="2021-01" db="EMBL/GenBank/DDBJ databases">
        <authorList>
            <person name="Kaushik A."/>
        </authorList>
    </citation>
    <scope>NUCLEOTIDE SEQUENCE</scope>
    <source>
        <strain evidence="3">AG5</strain>
    </source>
</reference>
<comment type="caution">
    <text evidence="3">The sequence shown here is derived from an EMBL/GenBank/DDBJ whole genome shotgun (WGS) entry which is preliminary data.</text>
</comment>
<feature type="compositionally biased region" description="Polar residues" evidence="1">
    <location>
        <begin position="481"/>
        <end position="530"/>
    </location>
</feature>
<gene>
    <name evidence="3" type="ORF">RDB_LOCUS186509</name>
</gene>
<feature type="region of interest" description="Disordered" evidence="1">
    <location>
        <begin position="875"/>
        <end position="898"/>
    </location>
</feature>
<feature type="compositionally biased region" description="Polar residues" evidence="1">
    <location>
        <begin position="343"/>
        <end position="361"/>
    </location>
</feature>
<dbReference type="AlphaFoldDB" id="A0A8H3I6G3"/>
<feature type="compositionally biased region" description="Acidic residues" evidence="1">
    <location>
        <begin position="602"/>
        <end position="618"/>
    </location>
</feature>
<evidence type="ECO:0000313" key="4">
    <source>
        <dbReference type="Proteomes" id="UP000663827"/>
    </source>
</evidence>
<feature type="region of interest" description="Disordered" evidence="1">
    <location>
        <begin position="130"/>
        <end position="424"/>
    </location>
</feature>
<sequence length="898" mass="98186">MSQVGPNGERRSVRSIKKTPKLKQLEEAEATEREEAEERALAKQRRAELTAQTKARRVEERERVDALQVQAEAELESAAATVQMMYNVGDLPDLDSDDPNYDLIRKIAHLTGKNYAGQGLTTEELQDTLDDPMADAPTDGGNIQDDQPSFGQFFPGITFGGTPEATMTPKPTPGASNKRQHSTGTDIPPGKKPRASSNQAPQPRTPTTRTSLPRTGGRTGSTVSAEAASRYPPLTRTDRSTFHGGTPSHPHRPPPPPSQASSSLVRTDTATIIGGTPQRPIQAKRASGLRILGSQSQPSPLPSRPTVRNSSTAASKAATEPTPARSASFPTRPRHTSPRNPPGSDTTPSHPGSLAPSTHGSPHTGDSGHPKGPQPGLTPRNPSPGNGNGSERLISNAIAQGPPRTPSNTAHTGPPSSSCRSNPDLVARYNQVRTELKAELAVYNSLVEERDPAARVSPEILSKAVKIRKLRERFKELARLTQDSPAYSTPTTISSTETNPQARNSQRETVFSNGSSSHASNAQNSPTSRDTAPPAPNPPTTTPRNSTNMQRDAQNAKQRAVNRSATHDKDDDEEGGGDKDESESEGEGEGESNGDGSGNANVDDDLGDGKDLDEDTEDEARVRRGVSARSEREQANKPILTDFPREDANILKLAKHYAMATLLSRGIFKYLPTDAGPELEDEAYVYKDAWKLACQETGVTRRYRTIFGKWMKQRRSAFIHESAIILKGVVDEYLGFSTTNPKRNMNISKARIDGGCHREPDGYAFHSPLLRQGIRALVFDDARAYGITHEDLFSCIPFRLIAYTTAILHYVINGYRKGHWANDRMNATTQGAFFRQFLKEYDHEENFDKDRQAYGERYRERIYELGRVAYDSRRPIDEDPMPALAGGWGSDMELDADD</sequence>
<dbReference type="EMBL" id="CAJNJQ010006548">
    <property type="protein sequence ID" value="CAE7231143.1"/>
    <property type="molecule type" value="Genomic_DNA"/>
</dbReference>
<evidence type="ECO:0000313" key="3">
    <source>
        <dbReference type="EMBL" id="CAE7231143.1"/>
    </source>
</evidence>
<feature type="compositionally biased region" description="Polar residues" evidence="1">
    <location>
        <begin position="544"/>
        <end position="564"/>
    </location>
</feature>
<dbReference type="Proteomes" id="UP000663827">
    <property type="component" value="Unassembled WGS sequence"/>
</dbReference>
<evidence type="ECO:0000259" key="2">
    <source>
        <dbReference type="Pfam" id="PF20149"/>
    </source>
</evidence>
<feature type="compositionally biased region" description="Polar residues" evidence="1">
    <location>
        <begin position="406"/>
        <end position="421"/>
    </location>
</feature>
<feature type="compositionally biased region" description="Acidic residues" evidence="1">
    <location>
        <begin position="570"/>
        <end position="592"/>
    </location>
</feature>
<name>A0A8H3I6G3_9AGAM</name>
<feature type="domain" description="DUF6532" evidence="2">
    <location>
        <begin position="677"/>
        <end position="840"/>
    </location>
</feature>
<feature type="compositionally biased region" description="Basic and acidic residues" evidence="1">
    <location>
        <begin position="23"/>
        <end position="48"/>
    </location>
</feature>
<feature type="region of interest" description="Disordered" evidence="1">
    <location>
        <begin position="480"/>
        <end position="637"/>
    </location>
</feature>
<evidence type="ECO:0000256" key="1">
    <source>
        <dbReference type="SAM" id="MobiDB-lite"/>
    </source>
</evidence>
<feature type="region of interest" description="Disordered" evidence="1">
    <location>
        <begin position="1"/>
        <end position="59"/>
    </location>
</feature>
<protein>
    <recommendedName>
        <fullName evidence="2">DUF6532 domain-containing protein</fullName>
    </recommendedName>
</protein>
<feature type="compositionally biased region" description="Low complexity" evidence="1">
    <location>
        <begin position="205"/>
        <end position="222"/>
    </location>
</feature>
<feature type="compositionally biased region" description="Polar residues" evidence="1">
    <location>
        <begin position="174"/>
        <end position="185"/>
    </location>
</feature>
<proteinExistence type="predicted"/>
<accession>A0A8H3I6G3</accession>
<dbReference type="Pfam" id="PF20149">
    <property type="entry name" value="DUF6532"/>
    <property type="match status" value="1"/>
</dbReference>